<dbReference type="HOGENOM" id="CLU_049344_1_0_1"/>
<dbReference type="InterPro" id="IPR029063">
    <property type="entry name" value="SAM-dependent_MTases_sf"/>
</dbReference>
<name>C7Z5W9_FUSV7</name>
<dbReference type="EMBL" id="GG698910">
    <property type="protein sequence ID" value="EEU40027.1"/>
    <property type="molecule type" value="Genomic_DNA"/>
</dbReference>
<dbReference type="eggNOG" id="KOG3010">
    <property type="taxonomic scope" value="Eukaryota"/>
</dbReference>
<evidence type="ECO:0000259" key="1">
    <source>
        <dbReference type="Pfam" id="PF08241"/>
    </source>
</evidence>
<dbReference type="VEuPathDB" id="FungiDB:NECHADRAFT_57800"/>
<dbReference type="PANTHER" id="PTHR44942:SF10">
    <property type="entry name" value="METHYLTRANSFERASE TYPE 11 DOMAIN-CONTAINING PROTEIN"/>
    <property type="match status" value="1"/>
</dbReference>
<evidence type="ECO:0000313" key="3">
    <source>
        <dbReference type="Proteomes" id="UP000005206"/>
    </source>
</evidence>
<dbReference type="GO" id="GO:0008757">
    <property type="term" value="F:S-adenosylmethionine-dependent methyltransferase activity"/>
    <property type="evidence" value="ECO:0007669"/>
    <property type="project" value="InterPro"/>
</dbReference>
<dbReference type="GeneID" id="9678147"/>
<gene>
    <name evidence="2" type="ORF">NECHADRAFT_57800</name>
</gene>
<dbReference type="AlphaFoldDB" id="C7Z5W9"/>
<dbReference type="CDD" id="cd02440">
    <property type="entry name" value="AdoMet_MTases"/>
    <property type="match status" value="1"/>
</dbReference>
<dbReference type="InterPro" id="IPR051052">
    <property type="entry name" value="Diverse_substrate_MTase"/>
</dbReference>
<organism evidence="2 3">
    <name type="scientific">Fusarium vanettenii (strain ATCC MYA-4622 / CBS 123669 / FGSC 9596 / NRRL 45880 / 77-13-4)</name>
    <name type="common">Fusarium solani subsp. pisi</name>
    <dbReference type="NCBI Taxonomy" id="660122"/>
    <lineage>
        <taxon>Eukaryota</taxon>
        <taxon>Fungi</taxon>
        <taxon>Dikarya</taxon>
        <taxon>Ascomycota</taxon>
        <taxon>Pezizomycotina</taxon>
        <taxon>Sordariomycetes</taxon>
        <taxon>Hypocreomycetidae</taxon>
        <taxon>Hypocreales</taxon>
        <taxon>Nectriaceae</taxon>
        <taxon>Fusarium</taxon>
        <taxon>Fusarium solani species complex</taxon>
        <taxon>Fusarium vanettenii</taxon>
    </lineage>
</organism>
<dbReference type="KEGG" id="nhe:NECHADRAFT_57800"/>
<dbReference type="Pfam" id="PF08241">
    <property type="entry name" value="Methyltransf_11"/>
    <property type="match status" value="1"/>
</dbReference>
<dbReference type="Proteomes" id="UP000005206">
    <property type="component" value="Chromosome 2"/>
</dbReference>
<dbReference type="InterPro" id="IPR013216">
    <property type="entry name" value="Methyltransf_11"/>
</dbReference>
<dbReference type="OrthoDB" id="10027013at2759"/>
<dbReference type="InParanoid" id="C7Z5W9"/>
<reference evidence="2 3" key="1">
    <citation type="journal article" date="2009" name="PLoS Genet.">
        <title>The genome of Nectria haematococca: contribution of supernumerary chromosomes to gene expansion.</title>
        <authorList>
            <person name="Coleman J.J."/>
            <person name="Rounsley S.D."/>
            <person name="Rodriguez-Carres M."/>
            <person name="Kuo A."/>
            <person name="Wasmann C.C."/>
            <person name="Grimwood J."/>
            <person name="Schmutz J."/>
            <person name="Taga M."/>
            <person name="White G.J."/>
            <person name="Zhou S."/>
            <person name="Schwartz D.C."/>
            <person name="Freitag M."/>
            <person name="Ma L.J."/>
            <person name="Danchin E.G."/>
            <person name="Henrissat B."/>
            <person name="Coutinho P.M."/>
            <person name="Nelson D.R."/>
            <person name="Straney D."/>
            <person name="Napoli C.A."/>
            <person name="Barker B.M."/>
            <person name="Gribskov M."/>
            <person name="Rep M."/>
            <person name="Kroken S."/>
            <person name="Molnar I."/>
            <person name="Rensing C."/>
            <person name="Kennell J.C."/>
            <person name="Zamora J."/>
            <person name="Farman M.L."/>
            <person name="Selker E.U."/>
            <person name="Salamov A."/>
            <person name="Shapiro H."/>
            <person name="Pangilinan J."/>
            <person name="Lindquist E."/>
            <person name="Lamers C."/>
            <person name="Grigoriev I.V."/>
            <person name="Geiser D.M."/>
            <person name="Covert S.F."/>
            <person name="Temporini E."/>
            <person name="Vanetten H.D."/>
        </authorList>
    </citation>
    <scope>NUCLEOTIDE SEQUENCE [LARGE SCALE GENOMIC DNA]</scope>
    <source>
        <strain evidence="3">ATCC MYA-4622 / CBS 123669 / FGSC 9596 / NRRL 45880 / 77-13-4</strain>
    </source>
</reference>
<sequence length="306" mass="34068">MSEKTFRAYSQEQGKTYAQLRLDYNESLYQAILDFQKAGSGQFDTIIDIGCGPGTAVRKLAPNFKNAFGLDPSEGMISTARSLSTSDERIRFEVSSAETLGSELETPIPEESVDVITAATCAHWFDMPSFWERAAKVLKPGGTVAFWTGGDLRVDKTMAEHVALQAVVDELDEQLKDYFEPGNLLTRDLYRRIPLPWTCPTPVPEFDESSFKRLEWNTGPVSPSDCFFVKKQPLPPAVIELMLGTASPVTRWREAHPEAVGTEQDVLRVMRRKLEKILHDSGVEEGAELVHGDMEGALLLVRKKAA</sequence>
<accession>C7Z5W9</accession>
<keyword evidence="3" id="KW-1185">Reference proteome</keyword>
<dbReference type="RefSeq" id="XP_003045740.1">
    <property type="nucleotide sequence ID" value="XM_003045694.1"/>
</dbReference>
<feature type="domain" description="Methyltransferase type 11" evidence="1">
    <location>
        <begin position="47"/>
        <end position="146"/>
    </location>
</feature>
<evidence type="ECO:0000313" key="2">
    <source>
        <dbReference type="EMBL" id="EEU40027.1"/>
    </source>
</evidence>
<dbReference type="SUPFAM" id="SSF53335">
    <property type="entry name" value="S-adenosyl-L-methionine-dependent methyltransferases"/>
    <property type="match status" value="1"/>
</dbReference>
<dbReference type="OMA" id="SETMFFE"/>
<dbReference type="PANTHER" id="PTHR44942">
    <property type="entry name" value="METHYLTRANSF_11 DOMAIN-CONTAINING PROTEIN"/>
    <property type="match status" value="1"/>
</dbReference>
<proteinExistence type="predicted"/>
<dbReference type="Gene3D" id="3.40.50.150">
    <property type="entry name" value="Vaccinia Virus protein VP39"/>
    <property type="match status" value="1"/>
</dbReference>
<protein>
    <recommendedName>
        <fullName evidence="1">Methyltransferase type 11 domain-containing protein</fullName>
    </recommendedName>
</protein>